<feature type="compositionally biased region" description="Basic residues" evidence="1">
    <location>
        <begin position="87"/>
        <end position="97"/>
    </location>
</feature>
<feature type="region of interest" description="Disordered" evidence="1">
    <location>
        <begin position="74"/>
        <end position="97"/>
    </location>
</feature>
<evidence type="ECO:0000313" key="2">
    <source>
        <dbReference type="EMBL" id="QHT32296.1"/>
    </source>
</evidence>
<proteinExistence type="predicted"/>
<dbReference type="EMBL" id="MN738934">
    <property type="protein sequence ID" value="QHT32296.1"/>
    <property type="molecule type" value="Genomic_DNA"/>
</dbReference>
<protein>
    <submittedName>
        <fullName evidence="2">Uncharacterized protein</fullName>
    </submittedName>
</protein>
<dbReference type="AlphaFoldDB" id="A0A6C0ESY6"/>
<evidence type="ECO:0000256" key="1">
    <source>
        <dbReference type="SAM" id="MobiDB-lite"/>
    </source>
</evidence>
<name>A0A6C0ESY6_9ZZZZ</name>
<reference evidence="2" key="1">
    <citation type="journal article" date="2020" name="Nature">
        <title>Giant virus diversity and host interactions through global metagenomics.</title>
        <authorList>
            <person name="Schulz F."/>
            <person name="Roux S."/>
            <person name="Paez-Espino D."/>
            <person name="Jungbluth S."/>
            <person name="Walsh D.A."/>
            <person name="Denef V.J."/>
            <person name="McMahon K.D."/>
            <person name="Konstantinidis K.T."/>
            <person name="Eloe-Fadrosh E.A."/>
            <person name="Kyrpides N.C."/>
            <person name="Woyke T."/>
        </authorList>
    </citation>
    <scope>NUCLEOTIDE SEQUENCE</scope>
    <source>
        <strain evidence="2">GVMAG-M-3300009159-65</strain>
    </source>
</reference>
<organism evidence="2">
    <name type="scientific">viral metagenome</name>
    <dbReference type="NCBI Taxonomy" id="1070528"/>
    <lineage>
        <taxon>unclassified sequences</taxon>
        <taxon>metagenomes</taxon>
        <taxon>organismal metagenomes</taxon>
    </lineage>
</organism>
<accession>A0A6C0ESY6</accession>
<sequence length="97" mass="11532">MNKKTSFPSDLHNYTKLNLNSINKYKGKFLFIRYFIIPDVWNNLCDRFIGYKNKLYTFDKIQLKKLEVYVPKSQSLPKGKSTSVSKNKNKTRKFKSI</sequence>